<dbReference type="GO" id="GO:0008295">
    <property type="term" value="P:spermidine biosynthetic process"/>
    <property type="evidence" value="ECO:0007669"/>
    <property type="project" value="TreeGrafter"/>
</dbReference>
<dbReference type="Pfam" id="PF01564">
    <property type="entry name" value="Spermine_synth"/>
    <property type="match status" value="1"/>
</dbReference>
<feature type="active site" description="Proton acceptor" evidence="3">
    <location>
        <position position="188"/>
    </location>
</feature>
<protein>
    <recommendedName>
        <fullName evidence="6">PABS domain-containing protein</fullName>
    </recommendedName>
</protein>
<dbReference type="NCBIfam" id="NF037959">
    <property type="entry name" value="MFS_SpdSyn"/>
    <property type="match status" value="1"/>
</dbReference>
<evidence type="ECO:0000256" key="2">
    <source>
        <dbReference type="ARBA" id="ARBA00022679"/>
    </source>
</evidence>
<keyword evidence="3" id="KW-0620">Polyamine biosynthesis</keyword>
<dbReference type="PANTHER" id="PTHR11558">
    <property type="entry name" value="SPERMIDINE/SPERMINE SYNTHASE"/>
    <property type="match status" value="1"/>
</dbReference>
<dbReference type="Gene3D" id="3.40.50.150">
    <property type="entry name" value="Vaccinia Virus protein VP39"/>
    <property type="match status" value="1"/>
</dbReference>
<evidence type="ECO:0000313" key="7">
    <source>
        <dbReference type="EMBL" id="KAK4522247.1"/>
    </source>
</evidence>
<dbReference type="InterPro" id="IPR029063">
    <property type="entry name" value="SAM-dependent_MTases_sf"/>
</dbReference>
<dbReference type="PROSITE" id="PS51006">
    <property type="entry name" value="PABS_2"/>
    <property type="match status" value="1"/>
</dbReference>
<dbReference type="PANTHER" id="PTHR11558:SF11">
    <property type="entry name" value="SPERMIDINE SYNTHASE"/>
    <property type="match status" value="1"/>
</dbReference>
<evidence type="ECO:0000256" key="5">
    <source>
        <dbReference type="SAM" id="MobiDB-lite"/>
    </source>
</evidence>
<dbReference type="CDD" id="cd02440">
    <property type="entry name" value="AdoMet_MTases"/>
    <property type="match status" value="1"/>
</dbReference>
<dbReference type="AlphaFoldDB" id="A0AAV9I4J3"/>
<dbReference type="GO" id="GO:0004766">
    <property type="term" value="F:spermidine synthase activity"/>
    <property type="evidence" value="ECO:0007669"/>
    <property type="project" value="TreeGrafter"/>
</dbReference>
<comment type="similarity">
    <text evidence="1 4">Belongs to the spermidine/spermine synthase family.</text>
</comment>
<dbReference type="EMBL" id="JANCYU010000002">
    <property type="protein sequence ID" value="KAK4522247.1"/>
    <property type="molecule type" value="Genomic_DNA"/>
</dbReference>
<reference evidence="7 8" key="1">
    <citation type="submission" date="2022-07" db="EMBL/GenBank/DDBJ databases">
        <title>Genome-wide signatures of adaptation to extreme environments.</title>
        <authorList>
            <person name="Cho C.H."/>
            <person name="Yoon H.S."/>
        </authorList>
    </citation>
    <scope>NUCLEOTIDE SEQUENCE [LARGE SCALE GENOMIC DNA]</scope>
    <source>
        <strain evidence="7 8">108.79 E11</strain>
    </source>
</reference>
<comment type="caution">
    <text evidence="7">The sequence shown here is derived from an EMBL/GenBank/DDBJ whole genome shotgun (WGS) entry which is preliminary data.</text>
</comment>
<dbReference type="PROSITE" id="PS01330">
    <property type="entry name" value="PABS_1"/>
    <property type="match status" value="1"/>
</dbReference>
<dbReference type="SUPFAM" id="SSF53335">
    <property type="entry name" value="S-adenosyl-L-methionine-dependent methyltransferases"/>
    <property type="match status" value="1"/>
</dbReference>
<name>A0AAV9I4J3_9RHOD</name>
<proteinExistence type="inferred from homology"/>
<dbReference type="FunFam" id="3.40.50.150:FF:000013">
    <property type="entry name" value="Spermidine synthase"/>
    <property type="match status" value="1"/>
</dbReference>
<dbReference type="InterPro" id="IPR035246">
    <property type="entry name" value="Spermidine_synt_N"/>
</dbReference>
<dbReference type="InterPro" id="IPR037163">
    <property type="entry name" value="Spermidine_synt_N_sf"/>
</dbReference>
<dbReference type="Gene3D" id="2.30.140.10">
    <property type="entry name" value="Spermidine synthase, tetramerisation domain"/>
    <property type="match status" value="1"/>
</dbReference>
<dbReference type="InterPro" id="IPR030374">
    <property type="entry name" value="PABS"/>
</dbReference>
<sequence>MTTDDRHPQSSSSDGLYQDDDDEDKKLHNSNTSDWFTERSVLWPGQAQSLQVEQVLFHQKSQFQDILVFQSKTYGKVLVLDGVIQVTERDEFAYQEMIVHLPMFSHHGPEQVLVIGGGDGGVVREVLKHKSVRQVVLCEIDSMVVQVCKTYLPQLSASLDDPRVKIEYLDGAEYLRNHPNTFDVIITDSSDPVGPADVLFQRPFYQSLHAALKPDGICACQAESMWLHMDLIRSLMETCRSIFASVAYAYTMIPSYPGGQIGFAICSKSVRDCLTKPLREPNAVTTQSLKYYCPEIHEAAFVLPLFAKRELEKEDYSG</sequence>
<dbReference type="Proteomes" id="UP001300502">
    <property type="component" value="Unassembled WGS sequence"/>
</dbReference>
<dbReference type="FunFam" id="2.30.140.10:FF:000001">
    <property type="entry name" value="SPE3p Spermidine synthase"/>
    <property type="match status" value="1"/>
</dbReference>
<dbReference type="NCBIfam" id="NF002010">
    <property type="entry name" value="PRK00811.1"/>
    <property type="match status" value="1"/>
</dbReference>
<evidence type="ECO:0000256" key="3">
    <source>
        <dbReference type="PROSITE-ProRule" id="PRU00354"/>
    </source>
</evidence>
<dbReference type="InterPro" id="IPR001045">
    <property type="entry name" value="Spermi_synthase"/>
</dbReference>
<evidence type="ECO:0000256" key="4">
    <source>
        <dbReference type="RuleBase" id="RU003836"/>
    </source>
</evidence>
<accession>A0AAV9I4J3</accession>
<gene>
    <name evidence="7" type="ORF">GAYE_HPEPCTG121G0126</name>
</gene>
<dbReference type="NCBIfam" id="TIGR00417">
    <property type="entry name" value="speE"/>
    <property type="match status" value="1"/>
</dbReference>
<dbReference type="GO" id="GO:0005829">
    <property type="term" value="C:cytosol"/>
    <property type="evidence" value="ECO:0007669"/>
    <property type="project" value="TreeGrafter"/>
</dbReference>
<evidence type="ECO:0000313" key="8">
    <source>
        <dbReference type="Proteomes" id="UP001300502"/>
    </source>
</evidence>
<keyword evidence="8" id="KW-1185">Reference proteome</keyword>
<dbReference type="InterPro" id="IPR030373">
    <property type="entry name" value="PABS_CS"/>
</dbReference>
<organism evidence="7 8">
    <name type="scientific">Galdieria yellowstonensis</name>
    <dbReference type="NCBI Taxonomy" id="3028027"/>
    <lineage>
        <taxon>Eukaryota</taxon>
        <taxon>Rhodophyta</taxon>
        <taxon>Bangiophyceae</taxon>
        <taxon>Galdieriales</taxon>
        <taxon>Galdieriaceae</taxon>
        <taxon>Galdieria</taxon>
    </lineage>
</organism>
<dbReference type="HAMAP" id="MF_00198">
    <property type="entry name" value="Spermidine_synth"/>
    <property type="match status" value="1"/>
</dbReference>
<keyword evidence="2 3" id="KW-0808">Transferase</keyword>
<feature type="region of interest" description="Disordered" evidence="5">
    <location>
        <begin position="1"/>
        <end position="30"/>
    </location>
</feature>
<dbReference type="Pfam" id="PF17284">
    <property type="entry name" value="Spermine_synt_N"/>
    <property type="match status" value="1"/>
</dbReference>
<evidence type="ECO:0000259" key="6">
    <source>
        <dbReference type="PROSITE" id="PS51006"/>
    </source>
</evidence>
<feature type="domain" description="PABS" evidence="6">
    <location>
        <begin position="33"/>
        <end position="268"/>
    </location>
</feature>
<evidence type="ECO:0000256" key="1">
    <source>
        <dbReference type="ARBA" id="ARBA00007867"/>
    </source>
</evidence>